<dbReference type="Proteomes" id="UP001642487">
    <property type="component" value="Chromosome 11"/>
</dbReference>
<organism evidence="1 2">
    <name type="scientific">Citrullus colocynthis</name>
    <name type="common">colocynth</name>
    <dbReference type="NCBI Taxonomy" id="252529"/>
    <lineage>
        <taxon>Eukaryota</taxon>
        <taxon>Viridiplantae</taxon>
        <taxon>Streptophyta</taxon>
        <taxon>Embryophyta</taxon>
        <taxon>Tracheophyta</taxon>
        <taxon>Spermatophyta</taxon>
        <taxon>Magnoliopsida</taxon>
        <taxon>eudicotyledons</taxon>
        <taxon>Gunneridae</taxon>
        <taxon>Pentapetalae</taxon>
        <taxon>rosids</taxon>
        <taxon>fabids</taxon>
        <taxon>Cucurbitales</taxon>
        <taxon>Cucurbitaceae</taxon>
        <taxon>Benincaseae</taxon>
        <taxon>Citrullus</taxon>
    </lineage>
</organism>
<keyword evidence="2" id="KW-1185">Reference proteome</keyword>
<accession>A0ABP0Y3A2</accession>
<sequence length="102" mass="12163">MEVEKEEHNKMEQEFDMVRENVRLVNIEEQTKLRPLQRRKKGYWKANKVWDGSNMEVSLVELTKGKEKLAEEVWMECQVDALVRKKQRTEENDLISIVSVEA</sequence>
<proteinExistence type="predicted"/>
<dbReference type="EMBL" id="OZ021745">
    <property type="protein sequence ID" value="CAK9313626.1"/>
    <property type="molecule type" value="Genomic_DNA"/>
</dbReference>
<evidence type="ECO:0000313" key="1">
    <source>
        <dbReference type="EMBL" id="CAK9313626.1"/>
    </source>
</evidence>
<evidence type="ECO:0000313" key="2">
    <source>
        <dbReference type="Proteomes" id="UP001642487"/>
    </source>
</evidence>
<reference evidence="1 2" key="1">
    <citation type="submission" date="2024-03" db="EMBL/GenBank/DDBJ databases">
        <authorList>
            <person name="Gkanogiannis A."/>
            <person name="Becerra Lopez-Lavalle L."/>
        </authorList>
    </citation>
    <scope>NUCLEOTIDE SEQUENCE [LARGE SCALE GENOMIC DNA]</scope>
</reference>
<gene>
    <name evidence="1" type="ORF">CITCOLO1_LOCUS5354</name>
</gene>
<protein>
    <submittedName>
        <fullName evidence="1">Uncharacterized protein</fullName>
    </submittedName>
</protein>
<name>A0ABP0Y3A2_9ROSI</name>